<dbReference type="InterPro" id="IPR007492">
    <property type="entry name" value="LytTR_DNA-bd_dom"/>
</dbReference>
<gene>
    <name evidence="3" type="ORF">C1707_04055</name>
    <name evidence="4" type="ORF">CFHF_14040</name>
</gene>
<dbReference type="Gene3D" id="2.40.50.1020">
    <property type="entry name" value="LytTr DNA-binding domain"/>
    <property type="match status" value="1"/>
</dbReference>
<keyword evidence="6" id="KW-1185">Reference proteome</keyword>
<feature type="transmembrane region" description="Helical" evidence="1">
    <location>
        <begin position="109"/>
        <end position="127"/>
    </location>
</feature>
<protein>
    <recommendedName>
        <fullName evidence="2">HTH LytTR-type domain-containing protein</fullName>
    </recommendedName>
</protein>
<feature type="transmembrane region" description="Helical" evidence="1">
    <location>
        <begin position="72"/>
        <end position="97"/>
    </location>
</feature>
<dbReference type="OrthoDB" id="7028951at2"/>
<evidence type="ECO:0000256" key="1">
    <source>
        <dbReference type="SAM" id="Phobius"/>
    </source>
</evidence>
<evidence type="ECO:0000313" key="5">
    <source>
        <dbReference type="Proteomes" id="UP000234483"/>
    </source>
</evidence>
<dbReference type="RefSeq" id="WP_101713625.1">
    <property type="nucleotide sequence ID" value="NZ_CP026100.1"/>
</dbReference>
<feature type="domain" description="HTH LytTR-type" evidence="2">
    <location>
        <begin position="147"/>
        <end position="246"/>
    </location>
</feature>
<reference evidence="4 5" key="1">
    <citation type="submission" date="2017-12" db="EMBL/GenBank/DDBJ databases">
        <title>The genome sequence of Caulobacter flavus CGMCC1 15093.</title>
        <authorList>
            <person name="Gao J."/>
            <person name="Mao X."/>
            <person name="Sun J."/>
        </authorList>
    </citation>
    <scope>NUCLEOTIDE SEQUENCE [LARGE SCALE GENOMIC DNA]</scope>
    <source>
        <strain evidence="4 5">CGMCC1 15093</strain>
    </source>
</reference>
<evidence type="ECO:0000313" key="4">
    <source>
        <dbReference type="EMBL" id="PLR13627.1"/>
    </source>
</evidence>
<dbReference type="GO" id="GO:0003677">
    <property type="term" value="F:DNA binding"/>
    <property type="evidence" value="ECO:0007669"/>
    <property type="project" value="InterPro"/>
</dbReference>
<name>A0A2N5CSJ4_9CAUL</name>
<sequence length="246" mass="25893">MAALVARHGRGVVVAGVAGLFLAFAGAFGTGGAPLWIRIVYWLVLCWSGAAAGAAVGGAVQNSGLTERGPFVGGAAITLGVALPGTLYVWAMSSLMFGALPRPANLPHYFLPVLVITAAITALNFLVARKPVETHAAPPEAPPPRFLERLPPRLRGATLHAVEAQDHYLRLHTSRGEDLILMRLSDAVAELEGIEGAQTHRSWWVARAAVVEARRGDGRAVLTLASGAEAPVSRAYAKALREAGWF</sequence>
<feature type="transmembrane region" description="Helical" evidence="1">
    <location>
        <begin position="39"/>
        <end position="60"/>
    </location>
</feature>
<evidence type="ECO:0000313" key="3">
    <source>
        <dbReference type="EMBL" id="AYV45484.1"/>
    </source>
</evidence>
<dbReference type="AlphaFoldDB" id="A0A2N5CSJ4"/>
<organism evidence="4 5">
    <name type="scientific">Caulobacter flavus</name>
    <dbReference type="NCBI Taxonomy" id="1679497"/>
    <lineage>
        <taxon>Bacteria</taxon>
        <taxon>Pseudomonadati</taxon>
        <taxon>Pseudomonadota</taxon>
        <taxon>Alphaproteobacteria</taxon>
        <taxon>Caulobacterales</taxon>
        <taxon>Caulobacteraceae</taxon>
        <taxon>Caulobacter</taxon>
    </lineage>
</organism>
<dbReference type="Proteomes" id="UP000281192">
    <property type="component" value="Chromosome"/>
</dbReference>
<feature type="transmembrane region" description="Helical" evidence="1">
    <location>
        <begin position="12"/>
        <end position="33"/>
    </location>
</feature>
<keyword evidence="1" id="KW-1133">Transmembrane helix</keyword>
<dbReference type="PROSITE" id="PS50930">
    <property type="entry name" value="HTH_LYTTR"/>
    <property type="match status" value="1"/>
</dbReference>
<reference evidence="3 6" key="2">
    <citation type="submission" date="2018-01" db="EMBL/GenBank/DDBJ databases">
        <title>Complete genome sequence of Caulobacter flavus RHGG3.</title>
        <authorList>
            <person name="Yang E."/>
        </authorList>
    </citation>
    <scope>NUCLEOTIDE SEQUENCE [LARGE SCALE GENOMIC DNA]</scope>
    <source>
        <strain evidence="3 6">RHGG3</strain>
    </source>
</reference>
<keyword evidence="1" id="KW-0812">Transmembrane</keyword>
<dbReference type="KEGG" id="cfh:C1707_04055"/>
<dbReference type="EMBL" id="PJRQ01000028">
    <property type="protein sequence ID" value="PLR13627.1"/>
    <property type="molecule type" value="Genomic_DNA"/>
</dbReference>
<accession>A0A2N5CSJ4</accession>
<dbReference type="Proteomes" id="UP000234483">
    <property type="component" value="Unassembled WGS sequence"/>
</dbReference>
<evidence type="ECO:0000313" key="6">
    <source>
        <dbReference type="Proteomes" id="UP000281192"/>
    </source>
</evidence>
<keyword evidence="1" id="KW-0472">Membrane</keyword>
<dbReference type="SMART" id="SM00850">
    <property type="entry name" value="LytTR"/>
    <property type="match status" value="1"/>
</dbReference>
<proteinExistence type="predicted"/>
<dbReference type="Pfam" id="PF04397">
    <property type="entry name" value="LytTR"/>
    <property type="match status" value="1"/>
</dbReference>
<evidence type="ECO:0000259" key="2">
    <source>
        <dbReference type="PROSITE" id="PS50930"/>
    </source>
</evidence>
<dbReference type="EMBL" id="CP026100">
    <property type="protein sequence ID" value="AYV45484.1"/>
    <property type="molecule type" value="Genomic_DNA"/>
</dbReference>